<protein>
    <submittedName>
        <fullName evidence="1">Serine carboxypeptidase-like 2</fullName>
    </submittedName>
</protein>
<proteinExistence type="predicted"/>
<reference evidence="1 2" key="1">
    <citation type="journal article" date="2022" name="Plant J.">
        <title>Chromosome-level genome of Camellia lanceoleosa provides a valuable resource for understanding genome evolution and self-incompatibility.</title>
        <authorList>
            <person name="Gong W."/>
            <person name="Xiao S."/>
            <person name="Wang L."/>
            <person name="Liao Z."/>
            <person name="Chang Y."/>
            <person name="Mo W."/>
            <person name="Hu G."/>
            <person name="Li W."/>
            <person name="Zhao G."/>
            <person name="Zhu H."/>
            <person name="Hu X."/>
            <person name="Ji K."/>
            <person name="Xiang X."/>
            <person name="Song Q."/>
            <person name="Yuan D."/>
            <person name="Jin S."/>
            <person name="Zhang L."/>
        </authorList>
    </citation>
    <scope>NUCLEOTIDE SEQUENCE [LARGE SCALE GENOMIC DNA]</scope>
    <source>
        <strain evidence="1">SQ_2022a</strain>
    </source>
</reference>
<comment type="caution">
    <text evidence="1">The sequence shown here is derived from an EMBL/GenBank/DDBJ whole genome shotgun (WGS) entry which is preliminary data.</text>
</comment>
<dbReference type="Proteomes" id="UP001060215">
    <property type="component" value="Chromosome 3"/>
</dbReference>
<keyword evidence="2" id="KW-1185">Reference proteome</keyword>
<dbReference type="EMBL" id="CM045760">
    <property type="protein sequence ID" value="KAI8024631.1"/>
    <property type="molecule type" value="Genomic_DNA"/>
</dbReference>
<organism evidence="1 2">
    <name type="scientific">Camellia lanceoleosa</name>
    <dbReference type="NCBI Taxonomy" id="1840588"/>
    <lineage>
        <taxon>Eukaryota</taxon>
        <taxon>Viridiplantae</taxon>
        <taxon>Streptophyta</taxon>
        <taxon>Embryophyta</taxon>
        <taxon>Tracheophyta</taxon>
        <taxon>Spermatophyta</taxon>
        <taxon>Magnoliopsida</taxon>
        <taxon>eudicotyledons</taxon>
        <taxon>Gunneridae</taxon>
        <taxon>Pentapetalae</taxon>
        <taxon>asterids</taxon>
        <taxon>Ericales</taxon>
        <taxon>Theaceae</taxon>
        <taxon>Camellia</taxon>
    </lineage>
</organism>
<evidence type="ECO:0000313" key="2">
    <source>
        <dbReference type="Proteomes" id="UP001060215"/>
    </source>
</evidence>
<gene>
    <name evidence="1" type="ORF">LOK49_LG02G03313</name>
</gene>
<sequence>MHQFFQRKVDECQLDCKCLLSTQIFVNYYSAFEFDWKSGTLKGKWIMKTSTRDVALSHSIVKTLPGYKGDLPFKLETGYVNVSVGKSDAVNLFYYFIESEGNPREDPLMLWLTGGPGCSGFSGLVYEIGPLNFDTENFDGDFPTFVLNPYSWTKVANIIFLDAPVGTGFSYASNWESYVLDDQLSATETYNFLMIWLMDHPQFLSNDLYISGDSYSGLIVPIIVQKIYVGNLEVGVEPLIKLKGYVLGNPLTHEHDDPNSRVEFAHRLALISDGLYESTKTNCHGEYLDVDPSNAPCIKDLQLVTKGSIEKWVRCNKTLSYNEDLLTSIEYHRNLSHTDLRALIYSGDHDMAIPYVGTHKWINSLALPVGDDWRPWFVDGQVGGLVLRYLLNSF</sequence>
<name>A0ACC0IGY9_9ERIC</name>
<evidence type="ECO:0000313" key="1">
    <source>
        <dbReference type="EMBL" id="KAI8024631.1"/>
    </source>
</evidence>
<accession>A0ACC0IGY9</accession>